<dbReference type="eggNOG" id="COG1430">
    <property type="taxonomic scope" value="Bacteria"/>
</dbReference>
<dbReference type="HOGENOM" id="CLU_097039_2_2_5"/>
<name>Q2RTV0_RHORT</name>
<dbReference type="PANTHER" id="PTHR37953:SF1">
    <property type="entry name" value="UPF0127 PROTEIN MJ1496"/>
    <property type="match status" value="1"/>
</dbReference>
<dbReference type="EMBL" id="CP000230">
    <property type="protein sequence ID" value="ABC22445.1"/>
    <property type="molecule type" value="Genomic_DNA"/>
</dbReference>
<dbReference type="Gene3D" id="2.60.120.1140">
    <property type="entry name" value="Protein of unknown function DUF192"/>
    <property type="match status" value="1"/>
</dbReference>
<accession>Q2RTV0</accession>
<dbReference type="PATRIC" id="fig|269796.9.peg.1722"/>
<dbReference type="PhylomeDB" id="Q2RTV0"/>
<organism evidence="1 2">
    <name type="scientific">Rhodospirillum rubrum (strain ATCC 11170 / ATH 1.1.1 / DSM 467 / LMG 4362 / NCIMB 8255 / S1)</name>
    <dbReference type="NCBI Taxonomy" id="269796"/>
    <lineage>
        <taxon>Bacteria</taxon>
        <taxon>Pseudomonadati</taxon>
        <taxon>Pseudomonadota</taxon>
        <taxon>Alphaproteobacteria</taxon>
        <taxon>Rhodospirillales</taxon>
        <taxon>Rhodospirillaceae</taxon>
        <taxon>Rhodospirillum</taxon>
    </lineage>
</organism>
<dbReference type="EnsemblBacteria" id="ABC22445">
    <property type="protein sequence ID" value="ABC22445"/>
    <property type="gene ID" value="Rru_A1645"/>
</dbReference>
<dbReference type="InterPro" id="IPR038695">
    <property type="entry name" value="Saro_0823-like_sf"/>
</dbReference>
<protein>
    <recommendedName>
        <fullName evidence="3">DUF192 domain-containing protein</fullName>
    </recommendedName>
</protein>
<dbReference type="AlphaFoldDB" id="Q2RTV0"/>
<evidence type="ECO:0000313" key="1">
    <source>
        <dbReference type="EMBL" id="ABC22445.1"/>
    </source>
</evidence>
<dbReference type="Pfam" id="PF02643">
    <property type="entry name" value="DUF192"/>
    <property type="match status" value="1"/>
</dbReference>
<dbReference type="STRING" id="269796.Rru_A1645"/>
<proteinExistence type="predicted"/>
<dbReference type="InterPro" id="IPR003795">
    <property type="entry name" value="DUF192"/>
</dbReference>
<sequence length="210" mass="22392">MGVGPLPGRKGSKMMRRWPKLGRRDLALWLGGAVCLALTVPAPSAAWAQPQPSVVRPNLGLDAPPDTRGRFAKSKLTIVTDDGRSLPFFVELATTANQRALGLMFRKDLAADAGMLFVWDEPGQRAMWMKNTLIGLDMLFLDAEGLVVGIAENAEPGSLRHIEAPEPCVGVLELNAGTTRLLSIDPGDRVVHPLLGGPAEGAMGAARPSR</sequence>
<evidence type="ECO:0000313" key="2">
    <source>
        <dbReference type="Proteomes" id="UP000001929"/>
    </source>
</evidence>
<dbReference type="Proteomes" id="UP000001929">
    <property type="component" value="Chromosome"/>
</dbReference>
<evidence type="ECO:0008006" key="3">
    <source>
        <dbReference type="Google" id="ProtNLM"/>
    </source>
</evidence>
<gene>
    <name evidence="1" type="ordered locus">Rru_A1645</name>
</gene>
<reference evidence="1 2" key="1">
    <citation type="journal article" date="2011" name="Stand. Genomic Sci.">
        <title>Complete genome sequence of Rhodospirillum rubrum type strain (S1).</title>
        <authorList>
            <person name="Munk A.C."/>
            <person name="Copeland A."/>
            <person name="Lucas S."/>
            <person name="Lapidus A."/>
            <person name="Del Rio T.G."/>
            <person name="Barry K."/>
            <person name="Detter J.C."/>
            <person name="Hammon N."/>
            <person name="Israni S."/>
            <person name="Pitluck S."/>
            <person name="Brettin T."/>
            <person name="Bruce D."/>
            <person name="Han C."/>
            <person name="Tapia R."/>
            <person name="Gilna P."/>
            <person name="Schmutz J."/>
            <person name="Larimer F."/>
            <person name="Land M."/>
            <person name="Kyrpides N.C."/>
            <person name="Mavromatis K."/>
            <person name="Richardson P."/>
            <person name="Rohde M."/>
            <person name="Goker M."/>
            <person name="Klenk H.P."/>
            <person name="Zhang Y."/>
            <person name="Roberts G.P."/>
            <person name="Reslewic S."/>
            <person name="Schwartz D.C."/>
        </authorList>
    </citation>
    <scope>NUCLEOTIDE SEQUENCE [LARGE SCALE GENOMIC DNA]</scope>
    <source>
        <strain evidence="2">ATCC 11170 / ATH 1.1.1 / DSM 467 / LMG 4362 / NCIMB 8255 / S1</strain>
    </source>
</reference>
<dbReference type="DNASU" id="3835062"/>
<dbReference type="KEGG" id="rru:Rru_A1645"/>
<dbReference type="PANTHER" id="PTHR37953">
    <property type="entry name" value="UPF0127 PROTEIN MJ1496"/>
    <property type="match status" value="1"/>
</dbReference>
<keyword evidence="2" id="KW-1185">Reference proteome</keyword>